<accession>A0A178ZL69</accession>
<dbReference type="EMBL" id="LVYI01000004">
    <property type="protein sequence ID" value="OAP60156.1"/>
    <property type="molecule type" value="Genomic_DNA"/>
</dbReference>
<sequence>MADHFHAFDNECGNNHWRRLRHNILTLPSYELNKCLYDKYHQLFDNDIHSLHNLDDLVNHQQYRSIHFHYLDLDLIPSYNHNNFEHHINHDNDDDDDHRNNYSYYDNDLYNHNHNYHHCPNDNHDNDYDYNHHYHDDDDDDIHDVINDGSFEDVDAGSIGVADATSGEWSVSGAAVFTQNTGSPYDTPDGSKYVYFTGTPGSISTVSQNLTELVPNSDYTLTFDYAVPVASNPNLGSGNDFSQCALQYQIGDSSYPDQIDYYGSQPSSWGSAPGLAYTVDCSEVLLTLIWDCSQLLAGDEIDFAIDNIDFTGGQCFQAPV</sequence>
<reference evidence="1 2" key="1">
    <citation type="submission" date="2016-04" db="EMBL/GenBank/DDBJ databases">
        <title>Draft genome of Fonsecaea erecta CBS 125763.</title>
        <authorList>
            <person name="Weiss V.A."/>
            <person name="Vicente V.A."/>
            <person name="Raittz R.T."/>
            <person name="Moreno L.F."/>
            <person name="De Souza E.M."/>
            <person name="Pedrosa F.O."/>
            <person name="Steffens M.B."/>
            <person name="Faoro H."/>
            <person name="Tadra-Sfeir M.Z."/>
            <person name="Najafzadeh M.J."/>
            <person name="Felipe M.S."/>
            <person name="Teixeira M."/>
            <person name="Sun J."/>
            <person name="Xi L."/>
            <person name="Gomes R."/>
            <person name="De Azevedo C.M."/>
            <person name="Salgado C.G."/>
            <person name="Da Silva M.B."/>
            <person name="Nascimento M.F."/>
            <person name="Queiroz-Telles F."/>
            <person name="Attili D.S."/>
            <person name="Gorbushina A."/>
        </authorList>
    </citation>
    <scope>NUCLEOTIDE SEQUENCE [LARGE SCALE GENOMIC DNA]</scope>
    <source>
        <strain evidence="1 2">CBS 125763</strain>
    </source>
</reference>
<organism evidence="1 2">
    <name type="scientific">Fonsecaea erecta</name>
    <dbReference type="NCBI Taxonomy" id="1367422"/>
    <lineage>
        <taxon>Eukaryota</taxon>
        <taxon>Fungi</taxon>
        <taxon>Dikarya</taxon>
        <taxon>Ascomycota</taxon>
        <taxon>Pezizomycotina</taxon>
        <taxon>Eurotiomycetes</taxon>
        <taxon>Chaetothyriomycetidae</taxon>
        <taxon>Chaetothyriales</taxon>
        <taxon>Herpotrichiellaceae</taxon>
        <taxon>Fonsecaea</taxon>
    </lineage>
</organism>
<dbReference type="Gene3D" id="2.60.120.260">
    <property type="entry name" value="Galactose-binding domain-like"/>
    <property type="match status" value="1"/>
</dbReference>
<keyword evidence="2" id="KW-1185">Reference proteome</keyword>
<dbReference type="STRING" id="1367422.A0A178ZL69"/>
<evidence type="ECO:0000313" key="1">
    <source>
        <dbReference type="EMBL" id="OAP60156.1"/>
    </source>
</evidence>
<dbReference type="Proteomes" id="UP000078343">
    <property type="component" value="Unassembled WGS sequence"/>
</dbReference>
<evidence type="ECO:0000313" key="2">
    <source>
        <dbReference type="Proteomes" id="UP000078343"/>
    </source>
</evidence>
<dbReference type="RefSeq" id="XP_018693523.1">
    <property type="nucleotide sequence ID" value="XM_018836670.1"/>
</dbReference>
<protein>
    <submittedName>
        <fullName evidence="1">Uncharacterized protein</fullName>
    </submittedName>
</protein>
<gene>
    <name evidence="1" type="ORF">AYL99_05158</name>
</gene>
<name>A0A178ZL69_9EURO</name>
<comment type="caution">
    <text evidence="1">The sequence shown here is derived from an EMBL/GenBank/DDBJ whole genome shotgun (WGS) entry which is preliminary data.</text>
</comment>
<proteinExistence type="predicted"/>
<dbReference type="AlphaFoldDB" id="A0A178ZL69"/>
<dbReference type="GeneID" id="30009326"/>
<dbReference type="OrthoDB" id="4161313at2759"/>